<dbReference type="EMBL" id="CP009810">
    <property type="protein sequence ID" value="ATZ50946.1"/>
    <property type="molecule type" value="Genomic_DNA"/>
</dbReference>
<dbReference type="RefSeq" id="XP_024549288.1">
    <property type="nucleotide sequence ID" value="XM_024693502.1"/>
</dbReference>
<proteinExistence type="predicted"/>
<dbReference type="KEGG" id="bfu:BCIN_06g04110"/>
<dbReference type="GO" id="GO:0008270">
    <property type="term" value="F:zinc ion binding"/>
    <property type="evidence" value="ECO:0007669"/>
    <property type="project" value="InterPro"/>
</dbReference>
<name>A0A384JK34_BOTFB</name>
<feature type="region of interest" description="Disordered" evidence="1">
    <location>
        <begin position="115"/>
        <end position="163"/>
    </location>
</feature>
<evidence type="ECO:0000313" key="2">
    <source>
        <dbReference type="EMBL" id="ATZ50946.1"/>
    </source>
</evidence>
<protein>
    <recommendedName>
        <fullName evidence="4">Zn(2)-C6 fungal-type domain-containing protein</fullName>
    </recommendedName>
</protein>
<dbReference type="PANTHER" id="PTHR35392:SF1">
    <property type="entry name" value="ZN(II)2CYS6 TRANSCRIPTION FACTOR (EUROFUNG)"/>
    <property type="match status" value="1"/>
</dbReference>
<evidence type="ECO:0000313" key="3">
    <source>
        <dbReference type="Proteomes" id="UP000001798"/>
    </source>
</evidence>
<reference evidence="2 3" key="2">
    <citation type="journal article" date="2012" name="Eukaryot. Cell">
        <title>Genome update of Botrytis cinerea strains B05.10 and T4.</title>
        <authorList>
            <person name="Staats M."/>
            <person name="van Kan J.A."/>
        </authorList>
    </citation>
    <scope>NUCLEOTIDE SEQUENCE [LARGE SCALE GENOMIC DNA]</scope>
    <source>
        <strain evidence="2 3">B05.10</strain>
    </source>
</reference>
<feature type="compositionally biased region" description="Basic residues" evidence="1">
    <location>
        <begin position="143"/>
        <end position="157"/>
    </location>
</feature>
<reference evidence="2 3" key="3">
    <citation type="journal article" date="2017" name="Mol. Plant Pathol.">
        <title>A gapless genome sequence of the fungus Botrytis cinerea.</title>
        <authorList>
            <person name="Van Kan J.A."/>
            <person name="Stassen J.H."/>
            <person name="Mosbach A."/>
            <person name="Van Der Lee T.A."/>
            <person name="Faino L."/>
            <person name="Farmer A.D."/>
            <person name="Papasotiriou D.G."/>
            <person name="Zhou S."/>
            <person name="Seidl M.F."/>
            <person name="Cottam E."/>
            <person name="Edel D."/>
            <person name="Hahn M."/>
            <person name="Schwartz D.C."/>
            <person name="Dietrich R.A."/>
            <person name="Widdison S."/>
            <person name="Scalliet G."/>
        </authorList>
    </citation>
    <scope>NUCLEOTIDE SEQUENCE [LARGE SCALE GENOMIC DNA]</scope>
    <source>
        <strain evidence="2 3">B05.10</strain>
    </source>
</reference>
<reference evidence="2 3" key="1">
    <citation type="journal article" date="2011" name="PLoS Genet.">
        <title>Genomic analysis of the necrotrophic fungal pathogens Sclerotinia sclerotiorum and Botrytis cinerea.</title>
        <authorList>
            <person name="Amselem J."/>
            <person name="Cuomo C.A."/>
            <person name="van Kan J.A."/>
            <person name="Viaud M."/>
            <person name="Benito E.P."/>
            <person name="Couloux A."/>
            <person name="Coutinho P.M."/>
            <person name="de Vries R.P."/>
            <person name="Dyer P.S."/>
            <person name="Fillinger S."/>
            <person name="Fournier E."/>
            <person name="Gout L."/>
            <person name="Hahn M."/>
            <person name="Kohn L."/>
            <person name="Lapalu N."/>
            <person name="Plummer K.M."/>
            <person name="Pradier J.M."/>
            <person name="Quevillon E."/>
            <person name="Sharon A."/>
            <person name="Simon A."/>
            <person name="ten Have A."/>
            <person name="Tudzynski B."/>
            <person name="Tudzynski P."/>
            <person name="Wincker P."/>
            <person name="Andrew M."/>
            <person name="Anthouard V."/>
            <person name="Beever R.E."/>
            <person name="Beffa R."/>
            <person name="Benoit I."/>
            <person name="Bouzid O."/>
            <person name="Brault B."/>
            <person name="Chen Z."/>
            <person name="Choquer M."/>
            <person name="Collemare J."/>
            <person name="Cotton P."/>
            <person name="Danchin E.G."/>
            <person name="Da Silva C."/>
            <person name="Gautier A."/>
            <person name="Giraud C."/>
            <person name="Giraud T."/>
            <person name="Gonzalez C."/>
            <person name="Grossetete S."/>
            <person name="Guldener U."/>
            <person name="Henrissat B."/>
            <person name="Howlett B.J."/>
            <person name="Kodira C."/>
            <person name="Kretschmer M."/>
            <person name="Lappartient A."/>
            <person name="Leroch M."/>
            <person name="Levis C."/>
            <person name="Mauceli E."/>
            <person name="Neuveglise C."/>
            <person name="Oeser B."/>
            <person name="Pearson M."/>
            <person name="Poulain J."/>
            <person name="Poussereau N."/>
            <person name="Quesneville H."/>
            <person name="Rascle C."/>
            <person name="Schumacher J."/>
            <person name="Segurens B."/>
            <person name="Sexton A."/>
            <person name="Silva E."/>
            <person name="Sirven C."/>
            <person name="Soanes D.M."/>
            <person name="Talbot N.J."/>
            <person name="Templeton M."/>
            <person name="Yandava C."/>
            <person name="Yarden O."/>
            <person name="Zeng Q."/>
            <person name="Rollins J.A."/>
            <person name="Lebrun M.H."/>
            <person name="Dickman M."/>
        </authorList>
    </citation>
    <scope>NUCLEOTIDE SEQUENCE [LARGE SCALE GENOMIC DNA]</scope>
    <source>
        <strain evidence="2 3">B05.10</strain>
    </source>
</reference>
<dbReference type="AlphaFoldDB" id="A0A384JK34"/>
<keyword evidence="3" id="KW-1185">Reference proteome</keyword>
<sequence length="606" mass="68393">MAASNRSSLYYGDMSNEFYYPCFDDYQNDLNESLDFNHVPSAEFYLGPEMFLIPQMPDQEPHISQHGLTGITPIYESFQRLPPASGPTSTKADNQEQFLSRSLGEIYGQIPTECRENSEDLPNSYPVEETHHENDSNENVQCSRKKRRPSQDKKKRTPNIPQSNVFRLDLRIPSISSAGPQPIASQESLSSVFEVNMNQPPKRKARSAFTPQGKKKVEAVRSVGACIQCKFRKRTCGTNKPCVLCIRRAGSVESAASLCTRESPFVELSISEFYSRKLLPLITDFDVEFPDVKSQHKAIKIDGKGPVSFPLYLEVIEIQSSFLADNLLKEVGRITRLGSGVSYPHSPSPDQLKIITVLDSKLFSSKKLEEWVMRYTEGNKIDNVNSTSFLFGVVYAKEKLPHADLVENTTKIIAFSYMLCKGLRITTPMGQQDIAARYPVLRAQLETKLFNLLRQTEKLVYDELQRLVFKSSGQLPKDAVVPVALVLWLLTRLQSLKASHIISLSEGNSSQSSGTSLAVASHQKHVLNLLISVFTALFRSSFPLLINFEDKCNRDLLGGNEDLIQLSKKLRRDLIAFKRSDYLKAWTWNQGFLKEQVGRLKDILTE</sequence>
<dbReference type="InterPro" id="IPR036864">
    <property type="entry name" value="Zn2-C6_fun-type_DNA-bd_sf"/>
</dbReference>
<dbReference type="PANTHER" id="PTHR35392">
    <property type="entry name" value="ZN(II)2CYS6 TRANSCRIPTION FACTOR (EUROFUNG)-RELATED-RELATED"/>
    <property type="match status" value="1"/>
</dbReference>
<evidence type="ECO:0008006" key="4">
    <source>
        <dbReference type="Google" id="ProtNLM"/>
    </source>
</evidence>
<dbReference type="InterPro" id="IPR052973">
    <property type="entry name" value="Fungal_sec-metab_reg_TF"/>
</dbReference>
<gene>
    <name evidence="2" type="ORF">BCIN_06g04110</name>
</gene>
<accession>A0A384JK34</accession>
<dbReference type="Proteomes" id="UP000001798">
    <property type="component" value="Chromosome 6"/>
</dbReference>
<dbReference type="OrthoDB" id="5426982at2759"/>
<dbReference type="SUPFAM" id="SSF57701">
    <property type="entry name" value="Zn2/Cys6 DNA-binding domain"/>
    <property type="match status" value="1"/>
</dbReference>
<dbReference type="GeneID" id="5427632"/>
<dbReference type="VEuPathDB" id="FungiDB:Bcin06g04110"/>
<organism evidence="2 3">
    <name type="scientific">Botryotinia fuckeliana (strain B05.10)</name>
    <name type="common">Noble rot fungus</name>
    <name type="synonym">Botrytis cinerea</name>
    <dbReference type="NCBI Taxonomy" id="332648"/>
    <lineage>
        <taxon>Eukaryota</taxon>
        <taxon>Fungi</taxon>
        <taxon>Dikarya</taxon>
        <taxon>Ascomycota</taxon>
        <taxon>Pezizomycotina</taxon>
        <taxon>Leotiomycetes</taxon>
        <taxon>Helotiales</taxon>
        <taxon>Sclerotiniaceae</taxon>
        <taxon>Botrytis</taxon>
    </lineage>
</organism>
<evidence type="ECO:0000256" key="1">
    <source>
        <dbReference type="SAM" id="MobiDB-lite"/>
    </source>
</evidence>
<dbReference type="GO" id="GO:0000981">
    <property type="term" value="F:DNA-binding transcription factor activity, RNA polymerase II-specific"/>
    <property type="evidence" value="ECO:0007669"/>
    <property type="project" value="InterPro"/>
</dbReference>